<dbReference type="OrthoDB" id="5422351at2759"/>
<organism evidence="2 3">
    <name type="scientific">Microdochium trichocladiopsis</name>
    <dbReference type="NCBI Taxonomy" id="1682393"/>
    <lineage>
        <taxon>Eukaryota</taxon>
        <taxon>Fungi</taxon>
        <taxon>Dikarya</taxon>
        <taxon>Ascomycota</taxon>
        <taxon>Pezizomycotina</taxon>
        <taxon>Sordariomycetes</taxon>
        <taxon>Xylariomycetidae</taxon>
        <taxon>Xylariales</taxon>
        <taxon>Microdochiaceae</taxon>
        <taxon>Microdochium</taxon>
    </lineage>
</organism>
<comment type="caution">
    <text evidence="2">The sequence shown here is derived from an EMBL/GenBank/DDBJ whole genome shotgun (WGS) entry which is preliminary data.</text>
</comment>
<dbReference type="EMBL" id="JAGTJQ010000002">
    <property type="protein sequence ID" value="KAH7038140.1"/>
    <property type="molecule type" value="Genomic_DNA"/>
</dbReference>
<proteinExistence type="predicted"/>
<evidence type="ECO:0000256" key="1">
    <source>
        <dbReference type="SAM" id="MobiDB-lite"/>
    </source>
</evidence>
<feature type="non-terminal residue" evidence="2">
    <location>
        <position position="1"/>
    </location>
</feature>
<evidence type="ECO:0000313" key="3">
    <source>
        <dbReference type="Proteomes" id="UP000756346"/>
    </source>
</evidence>
<dbReference type="RefSeq" id="XP_046017261.1">
    <property type="nucleotide sequence ID" value="XM_046148931.1"/>
</dbReference>
<dbReference type="PANTHER" id="PTHR40625">
    <property type="entry name" value="GTP-BINDING PROTEIN ESDC-RELATED"/>
    <property type="match status" value="1"/>
</dbReference>
<protein>
    <submittedName>
        <fullName evidence="2">Uncharacterized protein</fullName>
    </submittedName>
</protein>
<sequence>SETDPSVQTVTLIGSWDNFSQHYAMERDVRRDQGQWRGCHALQKQPNEAGFAANKRSGGGPLRMGQTYHYYYEVNGTQETHDPRQPTTTTCPSLPGQIVNTLEVPTEHSLRFRSCSMNNLRQSDYKTINPKHKFKTPMPPQPSTVAAAAPDVRVGSAPAIQLMRKRSARSLSPSPKWTASARKIFGTIRPSSREGNGSARTLADWDADVSTLGPAASPERARSVTPSGSTRSRDISPDSLRRFLLGEDIPTAAPAELSKPVVWNHDDMIEDNDDDDNFATLTTSPTLDNMPFTTLSPPSFMRSTSTQ</sequence>
<dbReference type="InterPro" id="IPR013783">
    <property type="entry name" value="Ig-like_fold"/>
</dbReference>
<accession>A0A9P9BSQ5</accession>
<dbReference type="SUPFAM" id="SSF81296">
    <property type="entry name" value="E set domains"/>
    <property type="match status" value="1"/>
</dbReference>
<name>A0A9P9BSQ5_9PEZI</name>
<feature type="compositionally biased region" description="Polar residues" evidence="1">
    <location>
        <begin position="279"/>
        <end position="307"/>
    </location>
</feature>
<feature type="non-terminal residue" evidence="2">
    <location>
        <position position="307"/>
    </location>
</feature>
<dbReference type="PANTHER" id="PTHR40625:SF1">
    <property type="entry name" value="AMP-ACTIVATED PROTEIN KINASE GLYCOGEN-BINDING DOMAIN-CONTAINING PROTEIN"/>
    <property type="match status" value="1"/>
</dbReference>
<dbReference type="GeneID" id="70178477"/>
<feature type="region of interest" description="Disordered" evidence="1">
    <location>
        <begin position="210"/>
        <end position="238"/>
    </location>
</feature>
<feature type="region of interest" description="Disordered" evidence="1">
    <location>
        <begin position="274"/>
        <end position="307"/>
    </location>
</feature>
<reference evidence="2" key="1">
    <citation type="journal article" date="2021" name="Nat. Commun.">
        <title>Genetic determinants of endophytism in the Arabidopsis root mycobiome.</title>
        <authorList>
            <person name="Mesny F."/>
            <person name="Miyauchi S."/>
            <person name="Thiergart T."/>
            <person name="Pickel B."/>
            <person name="Atanasova L."/>
            <person name="Karlsson M."/>
            <person name="Huettel B."/>
            <person name="Barry K.W."/>
            <person name="Haridas S."/>
            <person name="Chen C."/>
            <person name="Bauer D."/>
            <person name="Andreopoulos W."/>
            <person name="Pangilinan J."/>
            <person name="LaButti K."/>
            <person name="Riley R."/>
            <person name="Lipzen A."/>
            <person name="Clum A."/>
            <person name="Drula E."/>
            <person name="Henrissat B."/>
            <person name="Kohler A."/>
            <person name="Grigoriev I.V."/>
            <person name="Martin F.M."/>
            <person name="Hacquard S."/>
        </authorList>
    </citation>
    <scope>NUCLEOTIDE SEQUENCE</scope>
    <source>
        <strain evidence="2">MPI-CAGE-CH-0230</strain>
    </source>
</reference>
<gene>
    <name evidence="2" type="ORF">B0I36DRAFT_212157</name>
</gene>
<keyword evidence="3" id="KW-1185">Reference proteome</keyword>
<dbReference type="Gene3D" id="2.60.40.10">
    <property type="entry name" value="Immunoglobulins"/>
    <property type="match status" value="1"/>
</dbReference>
<dbReference type="InterPro" id="IPR014756">
    <property type="entry name" value="Ig_E-set"/>
</dbReference>
<dbReference type="AlphaFoldDB" id="A0A9P9BSQ5"/>
<evidence type="ECO:0000313" key="2">
    <source>
        <dbReference type="EMBL" id="KAH7038140.1"/>
    </source>
</evidence>
<dbReference type="Proteomes" id="UP000756346">
    <property type="component" value="Unassembled WGS sequence"/>
</dbReference>